<dbReference type="Pfam" id="PF07730">
    <property type="entry name" value="HisKA_3"/>
    <property type="match status" value="1"/>
</dbReference>
<dbReference type="Proteomes" id="UP001589607">
    <property type="component" value="Unassembled WGS sequence"/>
</dbReference>
<dbReference type="PANTHER" id="PTHR24421:SF10">
    <property type="entry name" value="NITRATE_NITRITE SENSOR PROTEIN NARQ"/>
    <property type="match status" value="1"/>
</dbReference>
<feature type="transmembrane region" description="Helical" evidence="9">
    <location>
        <begin position="285"/>
        <end position="308"/>
    </location>
</feature>
<evidence type="ECO:0000256" key="2">
    <source>
        <dbReference type="ARBA" id="ARBA00012438"/>
    </source>
</evidence>
<dbReference type="Pfam" id="PF07695">
    <property type="entry name" value="7TMR-DISM_7TM"/>
    <property type="match status" value="1"/>
</dbReference>
<keyword evidence="5" id="KW-0547">Nucleotide-binding</keyword>
<keyword evidence="3" id="KW-0597">Phosphoprotein</keyword>
<evidence type="ECO:0000256" key="6">
    <source>
        <dbReference type="ARBA" id="ARBA00022777"/>
    </source>
</evidence>
<dbReference type="InterPro" id="IPR011623">
    <property type="entry name" value="7TMR_DISM_rcpt_extracell_dom1"/>
</dbReference>
<evidence type="ECO:0000256" key="4">
    <source>
        <dbReference type="ARBA" id="ARBA00022679"/>
    </source>
</evidence>
<keyword evidence="9" id="KW-0472">Membrane</keyword>
<dbReference type="InterPro" id="IPR011622">
    <property type="entry name" value="7TMR_DISM_rcpt_extracell_dom2"/>
</dbReference>
<evidence type="ECO:0000256" key="8">
    <source>
        <dbReference type="ARBA" id="ARBA00023012"/>
    </source>
</evidence>
<dbReference type="InterPro" id="IPR005467">
    <property type="entry name" value="His_kinase_dom"/>
</dbReference>
<dbReference type="CDD" id="cd16917">
    <property type="entry name" value="HATPase_UhpB-NarQ-NarX-like"/>
    <property type="match status" value="1"/>
</dbReference>
<dbReference type="InterPro" id="IPR003594">
    <property type="entry name" value="HATPase_dom"/>
</dbReference>
<dbReference type="Pfam" id="PF07696">
    <property type="entry name" value="7TMR-DISMED2"/>
    <property type="match status" value="1"/>
</dbReference>
<keyword evidence="8" id="KW-0902">Two-component regulatory system</keyword>
<dbReference type="Gene3D" id="1.20.5.1930">
    <property type="match status" value="1"/>
</dbReference>
<evidence type="ECO:0000313" key="12">
    <source>
        <dbReference type="Proteomes" id="UP001589607"/>
    </source>
</evidence>
<evidence type="ECO:0000313" key="11">
    <source>
        <dbReference type="EMBL" id="MFB9096356.1"/>
    </source>
</evidence>
<comment type="caution">
    <text evidence="11">The sequence shown here is derived from an EMBL/GenBank/DDBJ whole genome shotgun (WGS) entry which is preliminary data.</text>
</comment>
<keyword evidence="9" id="KW-1133">Transmembrane helix</keyword>
<evidence type="ECO:0000256" key="9">
    <source>
        <dbReference type="SAM" id="Phobius"/>
    </source>
</evidence>
<name>A0ABV5GLW8_9FLAO</name>
<evidence type="ECO:0000256" key="5">
    <source>
        <dbReference type="ARBA" id="ARBA00022741"/>
    </source>
</evidence>
<sequence>MLRIRLTYLLLFLVVFFGFSKEEPTLLKVSYLEDSKHILEINDVIKLNFIQLEDKNKLNFGFTKSNIWIQLHLEKLKPNTKYKILINTIINDTIEVYKKEENTFEKKNFGEAFPSNNRYPSYSFIPEKENCTIYFKVIGRNQPLFFPFEVFKLEDTEKSDLSELVFLGIIYGVVFLILMLNIVLYINTLERIYIYSMFFNVFSLGVLFYFDGIIKLYFFPNSLYWNNQFIAIAFCGSFIFTNYYIVEFLNLRQHKKRLSTYFLMVNSAFLLILGVSFWHPTGFNWYLKCNLVLTTVEVIVLSYSILYIRKKEKDYFFIQLLSVICLNVFGTISQCTFSGLLPINFLTNHSVHFVILPQILIQAFALGKRFSILIKQQAVMRKSLQESAQVYSRSLINTIEEERRRLSKDFHDSIGQNLLVIRNGMLRIRKDNIEDKHREKLNELMHITSDTLDEIRMISQNLRPTMLDSIGLTASIESMIRKLNEVVEINFNLDCPESIDNVVQNELEINIYRILQELTNNSIKHAKAQNVTIAISKENEKLLISVVDDGIGFDTTFKDYINPKNGLSSIKERTNILNGKLNIDSVKNNGTKVTILIPVNK</sequence>
<dbReference type="RefSeq" id="WP_236455503.1">
    <property type="nucleotide sequence ID" value="NZ_CBCSGE010000022.1"/>
</dbReference>
<comment type="catalytic activity">
    <reaction evidence="1">
        <text>ATP + protein L-histidine = ADP + protein N-phospho-L-histidine.</text>
        <dbReference type="EC" id="2.7.13.3"/>
    </reaction>
</comment>
<feature type="transmembrane region" description="Helical" evidence="9">
    <location>
        <begin position="164"/>
        <end position="186"/>
    </location>
</feature>
<reference evidence="11 12" key="1">
    <citation type="submission" date="2024-09" db="EMBL/GenBank/DDBJ databases">
        <authorList>
            <person name="Sun Q."/>
            <person name="Mori K."/>
        </authorList>
    </citation>
    <scope>NUCLEOTIDE SEQUENCE [LARGE SCALE GENOMIC DNA]</scope>
    <source>
        <strain evidence="11 12">CECT 7955</strain>
    </source>
</reference>
<organism evidence="11 12">
    <name type="scientific">Flavobacterium jumunjinense</name>
    <dbReference type="NCBI Taxonomy" id="998845"/>
    <lineage>
        <taxon>Bacteria</taxon>
        <taxon>Pseudomonadati</taxon>
        <taxon>Bacteroidota</taxon>
        <taxon>Flavobacteriia</taxon>
        <taxon>Flavobacteriales</taxon>
        <taxon>Flavobacteriaceae</taxon>
        <taxon>Flavobacterium</taxon>
    </lineage>
</organism>
<dbReference type="SUPFAM" id="SSF55874">
    <property type="entry name" value="ATPase domain of HSP90 chaperone/DNA topoisomerase II/histidine kinase"/>
    <property type="match status" value="1"/>
</dbReference>
<dbReference type="EC" id="2.7.13.3" evidence="2"/>
<feature type="transmembrane region" description="Helical" evidence="9">
    <location>
        <begin position="320"/>
        <end position="343"/>
    </location>
</feature>
<dbReference type="Gene3D" id="3.30.565.10">
    <property type="entry name" value="Histidine kinase-like ATPase, C-terminal domain"/>
    <property type="match status" value="1"/>
</dbReference>
<dbReference type="Gene3D" id="2.60.40.2380">
    <property type="match status" value="1"/>
</dbReference>
<proteinExistence type="predicted"/>
<dbReference type="EMBL" id="JBHMEY010000015">
    <property type="protein sequence ID" value="MFB9096356.1"/>
    <property type="molecule type" value="Genomic_DNA"/>
</dbReference>
<feature type="transmembrane region" description="Helical" evidence="9">
    <location>
        <begin position="198"/>
        <end position="219"/>
    </location>
</feature>
<dbReference type="InterPro" id="IPR011712">
    <property type="entry name" value="Sig_transdc_His_kin_sub3_dim/P"/>
</dbReference>
<feature type="transmembrane region" description="Helical" evidence="9">
    <location>
        <begin position="225"/>
        <end position="246"/>
    </location>
</feature>
<gene>
    <name evidence="11" type="ORF">ACFFVF_07500</name>
</gene>
<evidence type="ECO:0000259" key="10">
    <source>
        <dbReference type="PROSITE" id="PS50109"/>
    </source>
</evidence>
<keyword evidence="7" id="KW-0067">ATP-binding</keyword>
<protein>
    <recommendedName>
        <fullName evidence="2">histidine kinase</fullName>
        <ecNumber evidence="2">2.7.13.3</ecNumber>
    </recommendedName>
</protein>
<keyword evidence="6" id="KW-0418">Kinase</keyword>
<dbReference type="Pfam" id="PF02518">
    <property type="entry name" value="HATPase_c"/>
    <property type="match status" value="1"/>
</dbReference>
<dbReference type="PROSITE" id="PS50109">
    <property type="entry name" value="HIS_KIN"/>
    <property type="match status" value="1"/>
</dbReference>
<evidence type="ECO:0000256" key="3">
    <source>
        <dbReference type="ARBA" id="ARBA00022553"/>
    </source>
</evidence>
<feature type="transmembrane region" description="Helical" evidence="9">
    <location>
        <begin position="258"/>
        <end position="279"/>
    </location>
</feature>
<keyword evidence="4" id="KW-0808">Transferase</keyword>
<evidence type="ECO:0000256" key="1">
    <source>
        <dbReference type="ARBA" id="ARBA00000085"/>
    </source>
</evidence>
<keyword evidence="12" id="KW-1185">Reference proteome</keyword>
<evidence type="ECO:0000256" key="7">
    <source>
        <dbReference type="ARBA" id="ARBA00022840"/>
    </source>
</evidence>
<keyword evidence="9" id="KW-0812">Transmembrane</keyword>
<dbReference type="PANTHER" id="PTHR24421">
    <property type="entry name" value="NITRATE/NITRITE SENSOR PROTEIN NARX-RELATED"/>
    <property type="match status" value="1"/>
</dbReference>
<dbReference type="InterPro" id="IPR050482">
    <property type="entry name" value="Sensor_HK_TwoCompSys"/>
</dbReference>
<accession>A0ABV5GLW8</accession>
<dbReference type="InterPro" id="IPR036890">
    <property type="entry name" value="HATPase_C_sf"/>
</dbReference>
<dbReference type="SMART" id="SM00387">
    <property type="entry name" value="HATPase_c"/>
    <property type="match status" value="1"/>
</dbReference>
<feature type="domain" description="Histidine kinase" evidence="10">
    <location>
        <begin position="409"/>
        <end position="601"/>
    </location>
</feature>